<evidence type="ECO:0000256" key="3">
    <source>
        <dbReference type="ARBA" id="ARBA00022448"/>
    </source>
</evidence>
<evidence type="ECO:0000313" key="13">
    <source>
        <dbReference type="EMBL" id="MDK2126214.1"/>
    </source>
</evidence>
<keyword evidence="4" id="KW-1134">Transmembrane beta strand</keyword>
<comment type="caution">
    <text evidence="13">The sequence shown here is derived from an EMBL/GenBank/DDBJ whole genome shotgun (WGS) entry which is preliminary data.</text>
</comment>
<keyword evidence="10" id="KW-0998">Cell outer membrane</keyword>
<keyword evidence="5" id="KW-0812">Transmembrane</keyword>
<evidence type="ECO:0000256" key="6">
    <source>
        <dbReference type="ARBA" id="ARBA00022729"/>
    </source>
</evidence>
<evidence type="ECO:0000256" key="10">
    <source>
        <dbReference type="ARBA" id="ARBA00023237"/>
    </source>
</evidence>
<dbReference type="InterPro" id="IPR023614">
    <property type="entry name" value="Porin_dom_sf"/>
</dbReference>
<comment type="subcellular location">
    <subcellularLocation>
        <location evidence="1">Cell outer membrane</location>
        <topology evidence="1">Multi-pass membrane protein</topology>
    </subcellularLocation>
</comment>
<evidence type="ECO:0000256" key="7">
    <source>
        <dbReference type="ARBA" id="ARBA00023065"/>
    </source>
</evidence>
<reference evidence="13" key="1">
    <citation type="submission" date="2023-03" db="EMBL/GenBank/DDBJ databases">
        <title>Chitinimonas shenzhenensis gen. nov., sp. nov., a novel member of family Burkholderiaceae isolated from activated sludge collected in Shen Zhen, China.</title>
        <authorList>
            <person name="Wang X."/>
        </authorList>
    </citation>
    <scope>NUCLEOTIDE SEQUENCE</scope>
    <source>
        <strain evidence="13">DQS-5</strain>
    </source>
</reference>
<dbReference type="EMBL" id="JARRAF010000033">
    <property type="protein sequence ID" value="MDK2126214.1"/>
    <property type="molecule type" value="Genomic_DNA"/>
</dbReference>
<keyword evidence="3" id="KW-0813">Transport</keyword>
<dbReference type="InterPro" id="IPR033900">
    <property type="entry name" value="Gram_neg_porin_domain"/>
</dbReference>
<comment type="subunit">
    <text evidence="2">Homotrimer.</text>
</comment>
<keyword evidence="7" id="KW-0406">Ion transport</keyword>
<evidence type="ECO:0000256" key="11">
    <source>
        <dbReference type="SAM" id="SignalP"/>
    </source>
</evidence>
<feature type="chain" id="PRO_5046115818" evidence="11">
    <location>
        <begin position="23"/>
        <end position="545"/>
    </location>
</feature>
<dbReference type="Proteomes" id="UP001172778">
    <property type="component" value="Unassembled WGS sequence"/>
</dbReference>
<keyword evidence="8" id="KW-0626">Porin</keyword>
<feature type="domain" description="Porin" evidence="12">
    <location>
        <begin position="308"/>
        <end position="504"/>
    </location>
</feature>
<dbReference type="Pfam" id="PF13609">
    <property type="entry name" value="Porin_4"/>
    <property type="match status" value="2"/>
</dbReference>
<organism evidence="13 14">
    <name type="scientific">Parachitinimonas caeni</name>
    <dbReference type="NCBI Taxonomy" id="3031301"/>
    <lineage>
        <taxon>Bacteria</taxon>
        <taxon>Pseudomonadati</taxon>
        <taxon>Pseudomonadota</taxon>
        <taxon>Betaproteobacteria</taxon>
        <taxon>Neisseriales</taxon>
        <taxon>Chitinibacteraceae</taxon>
        <taxon>Parachitinimonas</taxon>
    </lineage>
</organism>
<name>A0ABT7E1M2_9NEIS</name>
<protein>
    <submittedName>
        <fullName evidence="13">Porin</fullName>
    </submittedName>
</protein>
<dbReference type="InterPro" id="IPR050298">
    <property type="entry name" value="Gram-neg_bact_OMP"/>
</dbReference>
<evidence type="ECO:0000256" key="2">
    <source>
        <dbReference type="ARBA" id="ARBA00011233"/>
    </source>
</evidence>
<evidence type="ECO:0000256" key="1">
    <source>
        <dbReference type="ARBA" id="ARBA00004571"/>
    </source>
</evidence>
<dbReference type="PANTHER" id="PTHR34501:SF9">
    <property type="entry name" value="MAJOR OUTER MEMBRANE PROTEIN P.IA"/>
    <property type="match status" value="1"/>
</dbReference>
<accession>A0ABT7E1M2</accession>
<evidence type="ECO:0000256" key="4">
    <source>
        <dbReference type="ARBA" id="ARBA00022452"/>
    </source>
</evidence>
<dbReference type="Gene3D" id="2.40.160.10">
    <property type="entry name" value="Porin"/>
    <property type="match status" value="2"/>
</dbReference>
<feature type="domain" description="Porin" evidence="12">
    <location>
        <begin position="7"/>
        <end position="282"/>
    </location>
</feature>
<evidence type="ECO:0000256" key="5">
    <source>
        <dbReference type="ARBA" id="ARBA00022692"/>
    </source>
</evidence>
<evidence type="ECO:0000256" key="9">
    <source>
        <dbReference type="ARBA" id="ARBA00023136"/>
    </source>
</evidence>
<evidence type="ECO:0000313" key="14">
    <source>
        <dbReference type="Proteomes" id="UP001172778"/>
    </source>
</evidence>
<dbReference type="RefSeq" id="WP_284102533.1">
    <property type="nucleotide sequence ID" value="NZ_JARRAF010000033.1"/>
</dbReference>
<feature type="signal peptide" evidence="11">
    <location>
        <begin position="1"/>
        <end position="22"/>
    </location>
</feature>
<dbReference type="PANTHER" id="PTHR34501">
    <property type="entry name" value="PROTEIN YDDL-RELATED"/>
    <property type="match status" value="1"/>
</dbReference>
<keyword evidence="9" id="KW-0472">Membrane</keyword>
<sequence length="545" mass="58326">MNRTLIAVAVLAGFGVARSALADEGHVTLYGKLTLGVESVQATGATLPNQNIERRMRVTDGFSYLGFRGSEEISDDLSVFWQIESQIKPDDSCGFAGCSSEGRRAALGLSDDRYGRTTSPNTGTSRIANRPSFVGLKGNWGQISLGRMDMYYDKHVPNELHLLRSGLSSTALAILGTNQLSNSVGGSDLAVAQSAFTAALLPVVTQANNNNANSGTTAIAMAIGRAVGQGYLQGQSVNQMLTAASTAAQQATAQNLSSLSVSPQAFSAALNQSLGNAAVQAFTPGSQLNRTVLDLARAYTLQYAFHNVGHRHNNVVQYRSPSFGGFSVLAAVSGNEDKGELGVNYALDSRLHNPEARRTLNPFNSELTLHYLSKGVFASLSTMIEKDPYSMGGVLDRAYGIKLAGGYQINPQLRVGGVYERQVNQYNAALGFDDNSRDTWVLSSSYRFSDLTEAVVTYGEARDAKIHGVKDPESGARYFQMTGLFSLSKRTNLFATYARVSNDANAGYNFYVSGAVQPDGSIQSAQYTPRGSDPTSLQLGINHTF</sequence>
<keyword evidence="14" id="KW-1185">Reference proteome</keyword>
<evidence type="ECO:0000259" key="12">
    <source>
        <dbReference type="Pfam" id="PF13609"/>
    </source>
</evidence>
<dbReference type="SUPFAM" id="SSF56935">
    <property type="entry name" value="Porins"/>
    <property type="match status" value="2"/>
</dbReference>
<keyword evidence="6 11" id="KW-0732">Signal</keyword>
<proteinExistence type="predicted"/>
<gene>
    <name evidence="13" type="ORF">PZA18_19400</name>
</gene>
<evidence type="ECO:0000256" key="8">
    <source>
        <dbReference type="ARBA" id="ARBA00023114"/>
    </source>
</evidence>